<keyword evidence="2 9" id="KW-1003">Cell membrane</keyword>
<dbReference type="EC" id="3.4.23.36" evidence="9"/>
<proteinExistence type="inferred from homology"/>
<evidence type="ECO:0000256" key="9">
    <source>
        <dbReference type="HAMAP-Rule" id="MF_00161"/>
    </source>
</evidence>
<keyword evidence="5 9" id="KW-0064">Aspartyl protease</keyword>
<keyword evidence="4 9" id="KW-0812">Transmembrane</keyword>
<gene>
    <name evidence="9 12" type="primary">lspA</name>
    <name evidence="12" type="ORF">LN736_03970</name>
</gene>
<evidence type="ECO:0000256" key="2">
    <source>
        <dbReference type="ARBA" id="ARBA00022475"/>
    </source>
</evidence>
<comment type="pathway">
    <text evidence="9">Protein modification; lipoprotein biosynthesis (signal peptide cleavage).</text>
</comment>
<dbReference type="InterPro" id="IPR001872">
    <property type="entry name" value="Peptidase_A8"/>
</dbReference>
<comment type="catalytic activity">
    <reaction evidence="9 10">
        <text>Release of signal peptides from bacterial membrane prolipoproteins. Hydrolyzes -Xaa-Yaa-Zaa-|-(S,diacylglyceryl)Cys-, in which Xaa is hydrophobic (preferably Leu), and Yaa (Ala or Ser) and Zaa (Gly or Ala) have small, neutral side chains.</text>
        <dbReference type="EC" id="3.4.23.36"/>
    </reaction>
</comment>
<dbReference type="PRINTS" id="PR00781">
    <property type="entry name" value="LIPOSIGPTASE"/>
</dbReference>
<evidence type="ECO:0000256" key="8">
    <source>
        <dbReference type="ARBA" id="ARBA00023136"/>
    </source>
</evidence>
<dbReference type="EMBL" id="JAJJPB010000002">
    <property type="protein sequence ID" value="MCC9294026.1"/>
    <property type="molecule type" value="Genomic_DNA"/>
</dbReference>
<evidence type="ECO:0000256" key="10">
    <source>
        <dbReference type="RuleBase" id="RU000594"/>
    </source>
</evidence>
<feature type="active site" evidence="9">
    <location>
        <position position="129"/>
    </location>
</feature>
<keyword evidence="3 9" id="KW-0645">Protease</keyword>
<feature type="active site" evidence="9">
    <location>
        <position position="110"/>
    </location>
</feature>
<accession>A0ABS8N2J4</accession>
<comment type="caution">
    <text evidence="9">Lacks conserved residue(s) required for the propagation of feature annotation.</text>
</comment>
<evidence type="ECO:0000256" key="1">
    <source>
        <dbReference type="ARBA" id="ARBA00006139"/>
    </source>
</evidence>
<comment type="caution">
    <text evidence="12">The sequence shown here is derived from an EMBL/GenBank/DDBJ whole genome shotgun (WGS) entry which is preliminary data.</text>
</comment>
<dbReference type="PANTHER" id="PTHR33695">
    <property type="entry name" value="LIPOPROTEIN SIGNAL PEPTIDASE"/>
    <property type="match status" value="1"/>
</dbReference>
<keyword evidence="8 9" id="KW-0472">Membrane</keyword>
<sequence length="151" mass="17214">MEVSIILLGILIDRITKMWAAQSLAQGFQVVIIKDIFSFLYLENRGAAFGILQNKLYFLAAITIIVVTGMIYYMVKHRLKSIVVRVSLSLIISGALGNLIDRLIYGYVVDFISVHFKNIYYFPIFNVADVFVVVGTMLLLFYLLKEEKYGN</sequence>
<keyword evidence="13" id="KW-1185">Reference proteome</keyword>
<evidence type="ECO:0000313" key="13">
    <source>
        <dbReference type="Proteomes" id="UP001165422"/>
    </source>
</evidence>
<feature type="transmembrane region" description="Helical" evidence="9">
    <location>
        <begin position="120"/>
        <end position="144"/>
    </location>
</feature>
<name>A0ABS8N2J4_9CLOT</name>
<dbReference type="PANTHER" id="PTHR33695:SF1">
    <property type="entry name" value="LIPOPROTEIN SIGNAL PEPTIDASE"/>
    <property type="match status" value="1"/>
</dbReference>
<dbReference type="PROSITE" id="PS00855">
    <property type="entry name" value="SPASE_II"/>
    <property type="match status" value="1"/>
</dbReference>
<reference evidence="12" key="1">
    <citation type="submission" date="2021-11" db="EMBL/GenBank/DDBJ databases">
        <authorList>
            <person name="Qingchun L."/>
            <person name="Dong Z."/>
            <person name="Zongwei Q."/>
            <person name="Jia Z."/>
            <person name="Duotao L."/>
        </authorList>
    </citation>
    <scope>NUCLEOTIDE SEQUENCE</scope>
    <source>
        <strain evidence="12">WLY-B-L2</strain>
    </source>
</reference>
<comment type="function">
    <text evidence="9 10">This protein specifically catalyzes the removal of signal peptides from prolipoproteins.</text>
</comment>
<feature type="transmembrane region" description="Helical" evidence="9">
    <location>
        <begin position="82"/>
        <end position="100"/>
    </location>
</feature>
<comment type="subcellular location">
    <subcellularLocation>
        <location evidence="9">Cell membrane</location>
        <topology evidence="9">Multi-pass membrane protein</topology>
    </subcellularLocation>
</comment>
<evidence type="ECO:0000256" key="7">
    <source>
        <dbReference type="ARBA" id="ARBA00022989"/>
    </source>
</evidence>
<feature type="transmembrane region" description="Helical" evidence="9">
    <location>
        <begin position="56"/>
        <end position="75"/>
    </location>
</feature>
<dbReference type="Proteomes" id="UP001165422">
    <property type="component" value="Unassembled WGS sequence"/>
</dbReference>
<dbReference type="RefSeq" id="WP_150356021.1">
    <property type="nucleotide sequence ID" value="NZ_JAJJPB010000002.1"/>
</dbReference>
<organism evidence="12 13">
    <name type="scientific">Clostridium aromativorans</name>
    <dbReference type="NCBI Taxonomy" id="2836848"/>
    <lineage>
        <taxon>Bacteria</taxon>
        <taxon>Bacillati</taxon>
        <taxon>Bacillota</taxon>
        <taxon>Clostridia</taxon>
        <taxon>Eubacteriales</taxon>
        <taxon>Clostridiaceae</taxon>
        <taxon>Clostridium</taxon>
    </lineage>
</organism>
<dbReference type="HAMAP" id="MF_00161">
    <property type="entry name" value="LspA"/>
    <property type="match status" value="1"/>
</dbReference>
<evidence type="ECO:0000256" key="6">
    <source>
        <dbReference type="ARBA" id="ARBA00022801"/>
    </source>
</evidence>
<comment type="similarity">
    <text evidence="1 9 11">Belongs to the peptidase A8 family.</text>
</comment>
<evidence type="ECO:0000256" key="4">
    <source>
        <dbReference type="ARBA" id="ARBA00022692"/>
    </source>
</evidence>
<dbReference type="NCBIfam" id="TIGR00077">
    <property type="entry name" value="lspA"/>
    <property type="match status" value="1"/>
</dbReference>
<evidence type="ECO:0000256" key="5">
    <source>
        <dbReference type="ARBA" id="ARBA00022750"/>
    </source>
</evidence>
<keyword evidence="6 9" id="KW-0378">Hydrolase</keyword>
<evidence type="ECO:0000256" key="3">
    <source>
        <dbReference type="ARBA" id="ARBA00022670"/>
    </source>
</evidence>
<dbReference type="GO" id="GO:0004190">
    <property type="term" value="F:aspartic-type endopeptidase activity"/>
    <property type="evidence" value="ECO:0007669"/>
    <property type="project" value="UniProtKB-EC"/>
</dbReference>
<protein>
    <recommendedName>
        <fullName evidence="9">Lipoprotein signal peptidase</fullName>
        <ecNumber evidence="9">3.4.23.36</ecNumber>
    </recommendedName>
    <alternativeName>
        <fullName evidence="9">Prolipoprotein signal peptidase</fullName>
    </alternativeName>
    <alternativeName>
        <fullName evidence="9">Signal peptidase II</fullName>
        <shortName evidence="9">SPase II</shortName>
    </alternativeName>
</protein>
<dbReference type="Pfam" id="PF01252">
    <property type="entry name" value="Peptidase_A8"/>
    <property type="match status" value="1"/>
</dbReference>
<evidence type="ECO:0000256" key="11">
    <source>
        <dbReference type="RuleBase" id="RU004181"/>
    </source>
</evidence>
<evidence type="ECO:0000313" key="12">
    <source>
        <dbReference type="EMBL" id="MCC9294026.1"/>
    </source>
</evidence>
<keyword evidence="7 9" id="KW-1133">Transmembrane helix</keyword>